<keyword evidence="4" id="KW-0694">RNA-binding</keyword>
<dbReference type="InterPro" id="IPR005825">
    <property type="entry name" value="Ribosomal_uL24_CS"/>
</dbReference>
<dbReference type="GO" id="GO:0019843">
    <property type="term" value="F:rRNA binding"/>
    <property type="evidence" value="ECO:0007669"/>
    <property type="project" value="UniProtKB-UniRule"/>
</dbReference>
<dbReference type="InterPro" id="IPR005756">
    <property type="entry name" value="Ribosomal_uL24_euk/arc"/>
</dbReference>
<feature type="domain" description="KOW" evidence="5">
    <location>
        <begin position="42"/>
        <end position="69"/>
    </location>
</feature>
<comment type="caution">
    <text evidence="6">The sequence shown here is derived from an EMBL/GenBank/DDBJ whole genome shotgun (WGS) entry which is preliminary data.</text>
</comment>
<keyword evidence="3 4" id="KW-0687">Ribonucleoprotein</keyword>
<dbReference type="EMBL" id="NIZT01000036">
    <property type="protein sequence ID" value="RBQ22884.1"/>
    <property type="molecule type" value="Genomic_DNA"/>
</dbReference>
<dbReference type="CDD" id="cd06089">
    <property type="entry name" value="KOW_RPL26"/>
    <property type="match status" value="1"/>
</dbReference>
<name>A0A366MBB7_9EURY</name>
<dbReference type="SUPFAM" id="SSF50104">
    <property type="entry name" value="Translation proteins SH3-like domain"/>
    <property type="match status" value="1"/>
</dbReference>
<keyword evidence="7" id="KW-1185">Reference proteome</keyword>
<dbReference type="Pfam" id="PF16906">
    <property type="entry name" value="Ribosomal_L26"/>
    <property type="match status" value="1"/>
</dbReference>
<dbReference type="SMART" id="SM00739">
    <property type="entry name" value="KOW"/>
    <property type="match status" value="1"/>
</dbReference>
<evidence type="ECO:0000259" key="5">
    <source>
        <dbReference type="SMART" id="SM00739"/>
    </source>
</evidence>
<keyword evidence="4" id="KW-0699">rRNA-binding</keyword>
<dbReference type="Proteomes" id="UP000253099">
    <property type="component" value="Unassembled WGS sequence"/>
</dbReference>
<evidence type="ECO:0000256" key="3">
    <source>
        <dbReference type="ARBA" id="ARBA00023274"/>
    </source>
</evidence>
<keyword evidence="2 4" id="KW-0689">Ribosomal protein</keyword>
<accession>A0A366MBB7</accession>
<comment type="function">
    <text evidence="4">Located at the polypeptide exit tunnel on the outside of the subunit.</text>
</comment>
<dbReference type="GO" id="GO:0006412">
    <property type="term" value="P:translation"/>
    <property type="evidence" value="ECO:0007669"/>
    <property type="project" value="UniProtKB-UniRule"/>
</dbReference>
<dbReference type="AlphaFoldDB" id="A0A366MBB7"/>
<dbReference type="GO" id="GO:0015934">
    <property type="term" value="C:large ribosomal subunit"/>
    <property type="evidence" value="ECO:0007669"/>
    <property type="project" value="UniProtKB-UniRule"/>
</dbReference>
<dbReference type="GO" id="GO:0003735">
    <property type="term" value="F:structural constituent of ribosome"/>
    <property type="evidence" value="ECO:0007669"/>
    <property type="project" value="UniProtKB-UniRule"/>
</dbReference>
<dbReference type="InterPro" id="IPR041988">
    <property type="entry name" value="Ribosomal_uL24_KOW"/>
</dbReference>
<evidence type="ECO:0000256" key="4">
    <source>
        <dbReference type="HAMAP-Rule" id="MF_01326"/>
    </source>
</evidence>
<dbReference type="InterPro" id="IPR005824">
    <property type="entry name" value="KOW"/>
</dbReference>
<comment type="function">
    <text evidence="4">One of two assembly initiator proteins, it binds directly to the 5'-end of the 23S rRNA, where it nucleates assembly of the 50S subunit.</text>
</comment>
<evidence type="ECO:0000313" key="6">
    <source>
        <dbReference type="EMBL" id="RBQ22884.1"/>
    </source>
</evidence>
<organism evidence="6 7">
    <name type="scientific">Candidatus Methanobinarius endosymbioticus</name>
    <dbReference type="NCBI Taxonomy" id="2006182"/>
    <lineage>
        <taxon>Archaea</taxon>
        <taxon>Methanobacteriati</taxon>
        <taxon>Methanobacteriota</taxon>
        <taxon>Methanomada group</taxon>
        <taxon>Methanobacteria</taxon>
        <taxon>Methanobacteriales</taxon>
        <taxon>Methanobacteriaceae</taxon>
        <taxon>Candidatus Methanobinarius</taxon>
    </lineage>
</organism>
<dbReference type="InterPro" id="IPR014722">
    <property type="entry name" value="Rib_uL2_dom2"/>
</dbReference>
<dbReference type="Gene3D" id="2.30.30.30">
    <property type="match status" value="1"/>
</dbReference>
<dbReference type="PANTHER" id="PTHR11143">
    <property type="entry name" value="60S RIBOSOMAL PROTEIN L26 FAMILY MEMBER"/>
    <property type="match status" value="1"/>
</dbReference>
<comment type="subunit">
    <text evidence="4">Part of the 50S ribosomal subunit.</text>
</comment>
<dbReference type="NCBIfam" id="TIGR01080">
    <property type="entry name" value="rplX_A_E"/>
    <property type="match status" value="1"/>
</dbReference>
<dbReference type="PROSITE" id="PS01108">
    <property type="entry name" value="RIBOSOMAL_L24"/>
    <property type="match status" value="1"/>
</dbReference>
<comment type="similarity">
    <text evidence="1 4">Belongs to the universal ribosomal protein uL24 family.</text>
</comment>
<sequence>MSKKPRKQRKALYNAPIHARRNIMSVTLSKDLKEDLGKRSLAIKIGDTVQIMRGEFKGHEGKIESIDSRNYKITIEGATLSKPDGNSVFFPIHPSNLMIVDADLKDERRSRIIERKG</sequence>
<evidence type="ECO:0000256" key="2">
    <source>
        <dbReference type="ARBA" id="ARBA00022980"/>
    </source>
</evidence>
<dbReference type="InterPro" id="IPR008991">
    <property type="entry name" value="Translation_prot_SH3-like_sf"/>
</dbReference>
<proteinExistence type="inferred from homology"/>
<reference evidence="6 7" key="1">
    <citation type="submission" date="2018-06" db="EMBL/GenBank/DDBJ databases">
        <title>Genomic insight into two independent archaeal endosymbiosis events.</title>
        <authorList>
            <person name="Lind A.E."/>
            <person name="Lewis W.H."/>
            <person name="Spang A."/>
            <person name="Guy L."/>
            <person name="Embley M.T."/>
            <person name="Ettema T.J.G."/>
        </authorList>
    </citation>
    <scope>NUCLEOTIDE SEQUENCE [LARGE SCALE GENOMIC DNA]</scope>
    <source>
        <strain evidence="6">NOE</strain>
    </source>
</reference>
<protein>
    <recommendedName>
        <fullName evidence="4">Large ribosomal subunit protein uL24</fullName>
    </recommendedName>
</protein>
<dbReference type="Pfam" id="PF00467">
    <property type="entry name" value="KOW"/>
    <property type="match status" value="1"/>
</dbReference>
<gene>
    <name evidence="4" type="primary">rpl24</name>
    <name evidence="6" type="ORF">ALNOE001_13930</name>
</gene>
<evidence type="ECO:0000256" key="1">
    <source>
        <dbReference type="ARBA" id="ARBA00010618"/>
    </source>
</evidence>
<evidence type="ECO:0000313" key="7">
    <source>
        <dbReference type="Proteomes" id="UP000253099"/>
    </source>
</evidence>
<dbReference type="HAMAP" id="MF_01326_A">
    <property type="entry name" value="Ribosomal_uL24_A"/>
    <property type="match status" value="1"/>
</dbReference>